<reference evidence="2" key="1">
    <citation type="submission" date="2017-03" db="EMBL/GenBank/DDBJ databases">
        <title>The mitochondrial genome of the carnivorous plant Utricularia reniformis (Lentibulariaceae): structure, comparative analysis and evolutionary landmarks.</title>
        <authorList>
            <person name="Silva S.R."/>
            <person name="Alvarenga D.O."/>
            <person name="Michael T.P."/>
            <person name="Miranda V.F.O."/>
            <person name="Varani A.M."/>
        </authorList>
    </citation>
    <scope>NUCLEOTIDE SEQUENCE</scope>
</reference>
<sequence>MHPSCIWNSPTSPSEVPLYSSPVIWPFSLSLKVMNYCPKRLKSMRFTARGGGDGVRALLERGIGWQRTQPIETDKVKAGSSNYFHSSCELHFFLAAWPVGHSLPF</sequence>
<dbReference type="AlphaFoldDB" id="A0A1Y0AZ29"/>
<accession>A0A1Y0AZ29</accession>
<organism evidence="2">
    <name type="scientific">Utricularia reniformis</name>
    <dbReference type="NCBI Taxonomy" id="192314"/>
    <lineage>
        <taxon>Eukaryota</taxon>
        <taxon>Viridiplantae</taxon>
        <taxon>Streptophyta</taxon>
        <taxon>Embryophyta</taxon>
        <taxon>Tracheophyta</taxon>
        <taxon>Spermatophyta</taxon>
        <taxon>Magnoliopsida</taxon>
        <taxon>eudicotyledons</taxon>
        <taxon>Gunneridae</taxon>
        <taxon>Pentapetalae</taxon>
        <taxon>asterids</taxon>
        <taxon>lamiids</taxon>
        <taxon>Lamiales</taxon>
        <taxon>Lentibulariaceae</taxon>
        <taxon>Utricularia</taxon>
    </lineage>
</organism>
<name>A0A1Y0AZ29_9LAMI</name>
<gene>
    <name evidence="1" type="ORF">AEK19_MT0834</name>
    <name evidence="2" type="ORF">AEK19_MT1875</name>
</gene>
<evidence type="ECO:0000313" key="2">
    <source>
        <dbReference type="EMBL" id="ART30413.1"/>
    </source>
</evidence>
<protein>
    <submittedName>
        <fullName evidence="2">Uncharacterized protein</fullName>
    </submittedName>
</protein>
<dbReference type="EMBL" id="KY774314">
    <property type="protein sequence ID" value="ART30320.1"/>
    <property type="molecule type" value="Genomic_DNA"/>
</dbReference>
<dbReference type="EMBL" id="KY774314">
    <property type="protein sequence ID" value="ART30413.1"/>
    <property type="molecule type" value="Genomic_DNA"/>
</dbReference>
<geneLocation type="mitochondrion" evidence="2"/>
<evidence type="ECO:0000313" key="1">
    <source>
        <dbReference type="EMBL" id="ART30320.1"/>
    </source>
</evidence>
<keyword evidence="2" id="KW-0496">Mitochondrion</keyword>
<proteinExistence type="predicted"/>